<dbReference type="SUPFAM" id="SSF48403">
    <property type="entry name" value="Ankyrin repeat"/>
    <property type="match status" value="1"/>
</dbReference>
<feature type="region of interest" description="Disordered" evidence="4">
    <location>
        <begin position="906"/>
        <end position="937"/>
    </location>
</feature>
<dbReference type="SMART" id="SM00248">
    <property type="entry name" value="ANK"/>
    <property type="match status" value="2"/>
</dbReference>
<protein>
    <submittedName>
        <fullName evidence="7">Putative ankyrin repeat protein</fullName>
    </submittedName>
</protein>
<dbReference type="Pfam" id="PF01833">
    <property type="entry name" value="TIG"/>
    <property type="match status" value="1"/>
</dbReference>
<dbReference type="InterPro" id="IPR014756">
    <property type="entry name" value="Ig_E-set"/>
</dbReference>
<dbReference type="InterPro" id="IPR002110">
    <property type="entry name" value="Ankyrin_rpt"/>
</dbReference>
<evidence type="ECO:0000313" key="7">
    <source>
        <dbReference type="EMBL" id="EOO00009.1"/>
    </source>
</evidence>
<feature type="compositionally biased region" description="Low complexity" evidence="4">
    <location>
        <begin position="289"/>
        <end position="300"/>
    </location>
</feature>
<feature type="domain" description="SPT23/MGA2-like DNA-binding" evidence="6">
    <location>
        <begin position="208"/>
        <end position="440"/>
    </location>
</feature>
<evidence type="ECO:0000256" key="2">
    <source>
        <dbReference type="ARBA" id="ARBA00023043"/>
    </source>
</evidence>
<feature type="region of interest" description="Disordered" evidence="4">
    <location>
        <begin position="40"/>
        <end position="103"/>
    </location>
</feature>
<dbReference type="PANTHER" id="PTHR24171:SF8">
    <property type="entry name" value="BRCA1-ASSOCIATED RING DOMAIN PROTEIN 1"/>
    <property type="match status" value="1"/>
</dbReference>
<dbReference type="RefSeq" id="XP_007915170.1">
    <property type="nucleotide sequence ID" value="XM_007916979.1"/>
</dbReference>
<dbReference type="KEGG" id="tmn:UCRPA7_4470"/>
<dbReference type="EMBL" id="KB933118">
    <property type="protein sequence ID" value="EOO00009.1"/>
    <property type="molecule type" value="Genomic_DNA"/>
</dbReference>
<feature type="region of interest" description="Disordered" evidence="4">
    <location>
        <begin position="777"/>
        <end position="799"/>
    </location>
</feature>
<keyword evidence="8" id="KW-1185">Reference proteome</keyword>
<feature type="compositionally biased region" description="Low complexity" evidence="4">
    <location>
        <begin position="77"/>
        <end position="102"/>
    </location>
</feature>
<dbReference type="Pfam" id="PF13857">
    <property type="entry name" value="Ank_5"/>
    <property type="match status" value="1"/>
</dbReference>
<feature type="domain" description="IPT/TIG" evidence="5">
    <location>
        <begin position="470"/>
        <end position="518"/>
    </location>
</feature>
<feature type="region of interest" description="Disordered" evidence="4">
    <location>
        <begin position="285"/>
        <end position="325"/>
    </location>
</feature>
<dbReference type="PROSITE" id="PS50088">
    <property type="entry name" value="ANK_REPEAT"/>
    <property type="match status" value="2"/>
</dbReference>
<keyword evidence="2 3" id="KW-0040">ANK repeat</keyword>
<dbReference type="GO" id="GO:0004842">
    <property type="term" value="F:ubiquitin-protein transferase activity"/>
    <property type="evidence" value="ECO:0007669"/>
    <property type="project" value="TreeGrafter"/>
</dbReference>
<dbReference type="PANTHER" id="PTHR24171">
    <property type="entry name" value="ANKYRIN REPEAT DOMAIN-CONTAINING PROTEIN 39-RELATED"/>
    <property type="match status" value="1"/>
</dbReference>
<evidence type="ECO:0000256" key="4">
    <source>
        <dbReference type="SAM" id="MobiDB-lite"/>
    </source>
</evidence>
<dbReference type="Gene3D" id="2.60.40.10">
    <property type="entry name" value="Immunoglobulins"/>
    <property type="match status" value="1"/>
</dbReference>
<feature type="region of interest" description="Disordered" evidence="4">
    <location>
        <begin position="705"/>
        <end position="760"/>
    </location>
</feature>
<dbReference type="eggNOG" id="KOG3836">
    <property type="taxonomic scope" value="Eukaryota"/>
</dbReference>
<dbReference type="GeneID" id="19324925"/>
<dbReference type="InterPro" id="IPR057962">
    <property type="entry name" value="SPT23_MGA2_DBD"/>
</dbReference>
<keyword evidence="1" id="KW-0677">Repeat</keyword>
<feature type="compositionally biased region" description="Low complexity" evidence="4">
    <location>
        <begin position="711"/>
        <end position="725"/>
    </location>
</feature>
<evidence type="ECO:0000259" key="6">
    <source>
        <dbReference type="Pfam" id="PF25603"/>
    </source>
</evidence>
<evidence type="ECO:0000256" key="1">
    <source>
        <dbReference type="ARBA" id="ARBA00022737"/>
    </source>
</evidence>
<sequence length="1054" mass="114244">MSSSTVFNTEYDLFDSDDGLGGSPLPFIDFINTDSDALQSFEASRTGDPKALLAPKPHSSAQPAGATPESLNASFQDSASDSSSSKRTGSSSSTKTGITSGDVMMTDGLDLKAEADWNPENFVNGNENDFLAFDGTIDPSSIDGTFNFSDRGMENAFDFGSPSNSPSPFATGTIDGASPQTQATFTNSSIKGSPAAAKSPARGHNKAFSLIISPIPPKSRVETQIPIRMGLFPLPPGIKRLHLPTHTISKPKLLAKPRPDPSADLLELHTTLVCTSAMQNPEMKKKALARAAANAPPFAADSRSNEGASDDDEKPQSGGEVGICDGCMMRERKRAARKKAKKPEEEESWLKDERKRVIVFNTQEIKEWQAPTAIVPNTNPPEQFITNGAMQIDAPMRIACYCRHHGEKSGFQVIFTIKDWRGQLIAQALSPSIMITDDHKTHTQTQFNHALTSGLFASAGATATRVPPSVIHKVIPNEGPISGGVEVTILGEGFYQGLEVMFGDRRATTTTFWGETSLHPIFNYTDDYENQLIRTALTVMSAKMTGKIEDAREIARRLQMPGGGSSGGNDYNGNGGSSGNTYNVNFETQLLKVLEFLDLDDSTNKARLNLRRKSGHAMLHLACALGLHRFVAGLLARGANPDVKDKGGFTPLHFASLNDQPEIVRRLIYAGADPTLRSINGLTAADVAQSRDVIRAIRRVERHVRSRSGGSLHSRASSATSLRSLWEPPSAPVASVEFSTEESESAGESPEYTSGDFNSEEDDLAADGSAWLELRRSSTRGSVHSPIAQDGGRTPLHVTNADVPGGLASPTAAMTAFRDQVAAQIHQFQQSMALQLQNLPHFPYFSQMPNMPPMPDYQAYLNSAPPVLQRMTSFLPNMGGSRPGSAGEQPQSKEMEGRWWGVSSLMPTSSAPPPSYDEIFPQQDLDKKQSSAAQAAAEAEADSKCATLYDQPSTSSAPVQQLPKLLQIGRKNAITKEQQDNLRRAHAENLKRLSRDRNLFFIWDSQIPLLVMIMCSMLYSRFPGAFSAVFSFLPSFTSNTQALQTIPERVVEIA</sequence>
<dbReference type="InterPro" id="IPR036770">
    <property type="entry name" value="Ankyrin_rpt-contain_sf"/>
</dbReference>
<dbReference type="SUPFAM" id="SSF81296">
    <property type="entry name" value="E set domains"/>
    <property type="match status" value="1"/>
</dbReference>
<gene>
    <name evidence="7" type="ORF">UCRPA7_4470</name>
</gene>
<reference evidence="8" key="1">
    <citation type="journal article" date="2013" name="Genome Announc.">
        <title>Draft genome sequence of the ascomycete Phaeoacremonium aleophilum strain UCR-PA7, a causal agent of the esca disease complex in grapevines.</title>
        <authorList>
            <person name="Blanco-Ulate B."/>
            <person name="Rolshausen P."/>
            <person name="Cantu D."/>
        </authorList>
    </citation>
    <scope>NUCLEOTIDE SEQUENCE [LARGE SCALE GENOMIC DNA]</scope>
    <source>
        <strain evidence="8">UCR-PA7</strain>
    </source>
</reference>
<name>R8BKY1_PHAM7</name>
<dbReference type="PROSITE" id="PS50297">
    <property type="entry name" value="ANK_REP_REGION"/>
    <property type="match status" value="2"/>
</dbReference>
<dbReference type="InterPro" id="IPR013783">
    <property type="entry name" value="Ig-like_fold"/>
</dbReference>
<evidence type="ECO:0000259" key="5">
    <source>
        <dbReference type="Pfam" id="PF01833"/>
    </source>
</evidence>
<proteinExistence type="predicted"/>
<dbReference type="Proteomes" id="UP000014074">
    <property type="component" value="Unassembled WGS sequence"/>
</dbReference>
<dbReference type="Pfam" id="PF25603">
    <property type="entry name" value="SPT23_MGA2_DBD"/>
    <property type="match status" value="1"/>
</dbReference>
<dbReference type="GO" id="GO:0085020">
    <property type="term" value="P:protein K6-linked ubiquitination"/>
    <property type="evidence" value="ECO:0007669"/>
    <property type="project" value="TreeGrafter"/>
</dbReference>
<evidence type="ECO:0000256" key="3">
    <source>
        <dbReference type="PROSITE-ProRule" id="PRU00023"/>
    </source>
</evidence>
<dbReference type="AlphaFoldDB" id="R8BKY1"/>
<dbReference type="CDD" id="cd00102">
    <property type="entry name" value="IPT"/>
    <property type="match status" value="1"/>
</dbReference>
<accession>R8BKY1</accession>
<evidence type="ECO:0000313" key="8">
    <source>
        <dbReference type="Proteomes" id="UP000014074"/>
    </source>
</evidence>
<feature type="repeat" description="ANK" evidence="3">
    <location>
        <begin position="647"/>
        <end position="679"/>
    </location>
</feature>
<dbReference type="HOGENOM" id="CLU_002768_1_0_1"/>
<dbReference type="InterPro" id="IPR002909">
    <property type="entry name" value="IPT_dom"/>
</dbReference>
<dbReference type="Gene3D" id="1.25.40.20">
    <property type="entry name" value="Ankyrin repeat-containing domain"/>
    <property type="match status" value="1"/>
</dbReference>
<organism evidence="7 8">
    <name type="scientific">Phaeoacremonium minimum (strain UCR-PA7)</name>
    <name type="common">Esca disease fungus</name>
    <name type="synonym">Togninia minima</name>
    <dbReference type="NCBI Taxonomy" id="1286976"/>
    <lineage>
        <taxon>Eukaryota</taxon>
        <taxon>Fungi</taxon>
        <taxon>Dikarya</taxon>
        <taxon>Ascomycota</taxon>
        <taxon>Pezizomycotina</taxon>
        <taxon>Sordariomycetes</taxon>
        <taxon>Sordariomycetidae</taxon>
        <taxon>Togniniales</taxon>
        <taxon>Togniniaceae</taxon>
        <taxon>Phaeoacremonium</taxon>
    </lineage>
</organism>
<feature type="repeat" description="ANK" evidence="3">
    <location>
        <begin position="614"/>
        <end position="646"/>
    </location>
</feature>
<dbReference type="OrthoDB" id="71307at2759"/>